<evidence type="ECO:0000256" key="5">
    <source>
        <dbReference type="SAM" id="Phobius"/>
    </source>
</evidence>
<feature type="transmembrane region" description="Helical" evidence="5">
    <location>
        <begin position="49"/>
        <end position="72"/>
    </location>
</feature>
<dbReference type="RefSeq" id="WP_073286588.1">
    <property type="nucleotide sequence ID" value="NZ_FRAS01000016.1"/>
</dbReference>
<keyword evidence="3 5" id="KW-1133">Transmembrane helix</keyword>
<name>A0A1M7BJS7_9BACT</name>
<feature type="transmembrane region" description="Helical" evidence="5">
    <location>
        <begin position="180"/>
        <end position="198"/>
    </location>
</feature>
<dbReference type="Gene3D" id="1.20.1540.10">
    <property type="entry name" value="Rhomboid-like"/>
    <property type="match status" value="1"/>
</dbReference>
<dbReference type="InterPro" id="IPR022764">
    <property type="entry name" value="Peptidase_S54_rhomboid_dom"/>
</dbReference>
<reference evidence="8" key="1">
    <citation type="submission" date="2016-11" db="EMBL/GenBank/DDBJ databases">
        <authorList>
            <person name="Varghese N."/>
            <person name="Submissions S."/>
        </authorList>
    </citation>
    <scope>NUCLEOTIDE SEQUENCE [LARGE SCALE GENOMIC DNA]</scope>
    <source>
        <strain evidence="8">DSM 18569</strain>
    </source>
</reference>
<keyword evidence="2 5" id="KW-0812">Transmembrane</keyword>
<dbReference type="Proteomes" id="UP000183947">
    <property type="component" value="Unassembled WGS sequence"/>
</dbReference>
<dbReference type="STRING" id="1121959.SAMN02746009_02943"/>
<dbReference type="InterPro" id="IPR035952">
    <property type="entry name" value="Rhomboid-like_sf"/>
</dbReference>
<keyword evidence="4 5" id="KW-0472">Membrane</keyword>
<evidence type="ECO:0000313" key="7">
    <source>
        <dbReference type="EMBL" id="SHL55262.1"/>
    </source>
</evidence>
<dbReference type="AlphaFoldDB" id="A0A1M7BJS7"/>
<keyword evidence="8" id="KW-1185">Reference proteome</keyword>
<dbReference type="OrthoDB" id="9807874at2"/>
<accession>A0A1M7BJS7</accession>
<dbReference type="GO" id="GO:0016020">
    <property type="term" value="C:membrane"/>
    <property type="evidence" value="ECO:0007669"/>
    <property type="project" value="UniProtKB-SubCell"/>
</dbReference>
<organism evidence="7 8">
    <name type="scientific">Hymenobacter psychrotolerans DSM 18569</name>
    <dbReference type="NCBI Taxonomy" id="1121959"/>
    <lineage>
        <taxon>Bacteria</taxon>
        <taxon>Pseudomonadati</taxon>
        <taxon>Bacteroidota</taxon>
        <taxon>Cytophagia</taxon>
        <taxon>Cytophagales</taxon>
        <taxon>Hymenobacteraceae</taxon>
        <taxon>Hymenobacter</taxon>
    </lineage>
</organism>
<comment type="subcellular location">
    <subcellularLocation>
        <location evidence="1">Membrane</location>
        <topology evidence="1">Multi-pass membrane protein</topology>
    </subcellularLocation>
</comment>
<dbReference type="PANTHER" id="PTHR43731:SF26">
    <property type="entry name" value="RHOMBOID-LIKE PROTEIN 10, CHLOROPLASTIC"/>
    <property type="match status" value="1"/>
</dbReference>
<evidence type="ECO:0000256" key="1">
    <source>
        <dbReference type="ARBA" id="ARBA00004141"/>
    </source>
</evidence>
<evidence type="ECO:0000256" key="4">
    <source>
        <dbReference type="ARBA" id="ARBA00023136"/>
    </source>
</evidence>
<dbReference type="PANTHER" id="PTHR43731">
    <property type="entry name" value="RHOMBOID PROTEASE"/>
    <property type="match status" value="1"/>
</dbReference>
<evidence type="ECO:0000259" key="6">
    <source>
        <dbReference type="Pfam" id="PF01694"/>
    </source>
</evidence>
<evidence type="ECO:0000256" key="3">
    <source>
        <dbReference type="ARBA" id="ARBA00022989"/>
    </source>
</evidence>
<feature type="transmembrane region" description="Helical" evidence="5">
    <location>
        <begin position="210"/>
        <end position="227"/>
    </location>
</feature>
<dbReference type="InterPro" id="IPR050925">
    <property type="entry name" value="Rhomboid_protease_S54"/>
</dbReference>
<feature type="transmembrane region" description="Helical" evidence="5">
    <location>
        <begin position="84"/>
        <end position="102"/>
    </location>
</feature>
<evidence type="ECO:0000313" key="8">
    <source>
        <dbReference type="Proteomes" id="UP000183947"/>
    </source>
</evidence>
<feature type="transmembrane region" description="Helical" evidence="5">
    <location>
        <begin position="239"/>
        <end position="257"/>
    </location>
</feature>
<dbReference type="GO" id="GO:0004252">
    <property type="term" value="F:serine-type endopeptidase activity"/>
    <property type="evidence" value="ECO:0007669"/>
    <property type="project" value="InterPro"/>
</dbReference>
<gene>
    <name evidence="7" type="ORF">SAMN02746009_02943</name>
</gene>
<dbReference type="EMBL" id="FRAS01000016">
    <property type="protein sequence ID" value="SHL55262.1"/>
    <property type="molecule type" value="Genomic_DNA"/>
</dbReference>
<feature type="domain" description="Peptidase S54 rhomboid" evidence="6">
    <location>
        <begin position="173"/>
        <end position="254"/>
    </location>
</feature>
<sequence>MFQLTPTVRTLLIINVLVFFLQSQFGAQVNVLGALYPFGSVYFQPWQFVTYMFMHGGFGHLFSNMLGLVFIGASLENVWGPKRFLTYWMICGIGAGVLYQGVRTYELHQMNSARIAFQEEPSGVALMDFYRTYYPGYEQQALSMANTLQRDPTNTSLINAANESLTAACDLALNSPSAGMLGASGALFGVLFAFGFLFPHEKLIIFPLPIPIKAWLFVALYTAYELYKGIHPVPGDNVAHFAHLGGMLIGFIVLKIWQRNGTHYG</sequence>
<evidence type="ECO:0000256" key="2">
    <source>
        <dbReference type="ARBA" id="ARBA00022692"/>
    </source>
</evidence>
<proteinExistence type="predicted"/>
<feature type="domain" description="Peptidase S54 rhomboid" evidence="6">
    <location>
        <begin position="44"/>
        <end position="101"/>
    </location>
</feature>
<dbReference type="Pfam" id="PF01694">
    <property type="entry name" value="Rhomboid"/>
    <property type="match status" value="2"/>
</dbReference>
<protein>
    <submittedName>
        <fullName evidence="7">Rhomboid family protein</fullName>
    </submittedName>
</protein>
<dbReference type="SUPFAM" id="SSF144091">
    <property type="entry name" value="Rhomboid-like"/>
    <property type="match status" value="1"/>
</dbReference>